<dbReference type="GO" id="GO:0005829">
    <property type="term" value="C:cytosol"/>
    <property type="evidence" value="ECO:0007669"/>
    <property type="project" value="TreeGrafter"/>
</dbReference>
<dbReference type="EnsemblBacteria" id="AAR38974">
    <property type="protein sequence ID" value="AAR38974"/>
    <property type="gene ID" value="NEQ119"/>
</dbReference>
<evidence type="ECO:0000259" key="1">
    <source>
        <dbReference type="Pfam" id="PF13614"/>
    </source>
</evidence>
<proteinExistence type="predicted"/>
<dbReference type="EMBL" id="AE017199">
    <property type="protein sequence ID" value="AAR38974.1"/>
    <property type="molecule type" value="Genomic_DNA"/>
</dbReference>
<organism evidence="2 3">
    <name type="scientific">Nanoarchaeum equitans (strain Kin4-M)</name>
    <dbReference type="NCBI Taxonomy" id="228908"/>
    <lineage>
        <taxon>Archaea</taxon>
        <taxon>Nanobdellota</taxon>
        <taxon>Candidatus Nanoarchaeia</taxon>
        <taxon>Nanoarchaeales</taxon>
        <taxon>Nanoarchaeaceae</taxon>
        <taxon>Nanoarchaeum</taxon>
    </lineage>
</organism>
<feature type="domain" description="AAA" evidence="1">
    <location>
        <begin position="3"/>
        <end position="140"/>
    </location>
</feature>
<protein>
    <submittedName>
        <fullName evidence="2">NEQ119</fullName>
    </submittedName>
</protein>
<dbReference type="GO" id="GO:0009898">
    <property type="term" value="C:cytoplasmic side of plasma membrane"/>
    <property type="evidence" value="ECO:0007669"/>
    <property type="project" value="TreeGrafter"/>
</dbReference>
<dbReference type="PANTHER" id="PTHR43384:SF10">
    <property type="entry name" value="ATPASE INVOLVED IN CHROMOSOME PARTITIONING, PARA_MIND FAMILY"/>
    <property type="match status" value="1"/>
</dbReference>
<name>Q74N95_NANEQ</name>
<dbReference type="BioCyc" id="NEQU228908:GJB6-127-MONOMER"/>
<dbReference type="Pfam" id="PF13614">
    <property type="entry name" value="AAA_31"/>
    <property type="match status" value="1"/>
</dbReference>
<dbReference type="AlphaFoldDB" id="Q74N95"/>
<evidence type="ECO:0000313" key="2">
    <source>
        <dbReference type="EMBL" id="AAR38974.1"/>
    </source>
</evidence>
<dbReference type="STRING" id="228908.NEQ119"/>
<dbReference type="GO" id="GO:0051782">
    <property type="term" value="P:negative regulation of cell division"/>
    <property type="evidence" value="ECO:0007669"/>
    <property type="project" value="TreeGrafter"/>
</dbReference>
<dbReference type="GO" id="GO:0016887">
    <property type="term" value="F:ATP hydrolysis activity"/>
    <property type="evidence" value="ECO:0007669"/>
    <property type="project" value="TreeGrafter"/>
</dbReference>
<dbReference type="GO" id="GO:0005524">
    <property type="term" value="F:ATP binding"/>
    <property type="evidence" value="ECO:0007669"/>
    <property type="project" value="TreeGrafter"/>
</dbReference>
<dbReference type="PANTHER" id="PTHR43384">
    <property type="entry name" value="SEPTUM SITE-DETERMINING PROTEIN MIND HOMOLOG, CHLOROPLASTIC-RELATED"/>
    <property type="match status" value="1"/>
</dbReference>
<dbReference type="Gene3D" id="3.40.50.300">
    <property type="entry name" value="P-loop containing nucleotide triphosphate hydrolases"/>
    <property type="match status" value="1"/>
</dbReference>
<sequence length="244" mass="26782">MPAIAILSGKGGVGKTTISVNLAKVLSTKFRTLLIDGNLTTPNVAIFLGLNPLYTLNDVLRGDINVSEAIVKKDNLYVLPASIRLKDLQGINPEKIKDVIESLKEHYDYIIIDTAPGLGREMRYSILGADEAIAITTTDASSLVDTTKAMALAEQKGISIKGAIINMYDGSVNPSTIEDFLETSILGIIPYDPTIKRYTMKNQTIENKKTKGAIAIKRIAERLTNEKFVYSESFIDKLLSFLKR</sequence>
<dbReference type="InterPro" id="IPR025669">
    <property type="entry name" value="AAA_dom"/>
</dbReference>
<dbReference type="InterPro" id="IPR027417">
    <property type="entry name" value="P-loop_NTPase"/>
</dbReference>
<dbReference type="Proteomes" id="UP000000578">
    <property type="component" value="Chromosome"/>
</dbReference>
<dbReference type="SUPFAM" id="SSF52540">
    <property type="entry name" value="P-loop containing nucleoside triphosphate hydrolases"/>
    <property type="match status" value="1"/>
</dbReference>
<gene>
    <name evidence="2" type="ordered locus">NEQ119</name>
</gene>
<reference evidence="2 3" key="1">
    <citation type="journal article" date="2003" name="Proc. Natl. Acad. Sci. U.S.A.">
        <title>The genome of Nanoarchaeum equitans: insights into early archaeal evolution and derived parasitism.</title>
        <authorList>
            <person name="Waters E."/>
            <person name="Hohn M.J."/>
            <person name="Ahel I."/>
            <person name="Graham D.E."/>
            <person name="Adams M.D."/>
            <person name="Barnstead M."/>
            <person name="Beeson K.Y."/>
            <person name="Bibbs L."/>
            <person name="Bolanos R."/>
            <person name="Keller M."/>
            <person name="Kretz K."/>
            <person name="Lin X."/>
            <person name="Mathur E."/>
            <person name="Ni J."/>
            <person name="Podar M."/>
            <person name="Richardson T."/>
            <person name="Sutton G.G."/>
            <person name="Simon M."/>
            <person name="Soll D."/>
            <person name="Stetter K.O."/>
            <person name="Short J.M."/>
            <person name="Noordewier M."/>
        </authorList>
    </citation>
    <scope>NUCLEOTIDE SEQUENCE [LARGE SCALE GENOMIC DNA]</scope>
    <source>
        <strain evidence="2 3">Kin4-M</strain>
    </source>
</reference>
<dbReference type="HOGENOM" id="CLU_037612_0_3_2"/>
<keyword evidence="3" id="KW-1185">Reference proteome</keyword>
<dbReference type="InterPro" id="IPR050625">
    <property type="entry name" value="ParA/MinD_ATPase"/>
</dbReference>
<evidence type="ECO:0000313" key="3">
    <source>
        <dbReference type="Proteomes" id="UP000000578"/>
    </source>
</evidence>
<accession>Q74N95</accession>
<dbReference type="KEGG" id="neq:NEQ119"/>